<dbReference type="RefSeq" id="WP_125426278.1">
    <property type="nucleotide sequence ID" value="NZ_RJOE01000030.1"/>
</dbReference>
<evidence type="ECO:0000313" key="2">
    <source>
        <dbReference type="Proteomes" id="UP000274376"/>
    </source>
</evidence>
<sequence>MNDILLKSFNFHEIIDMLVDFERNNQSCSLKELSAILNLDEGHVRKMNAPSVNRHYTFEQLYILSRVWNVDFNVFLPSLETLSQLTAFQQYSEVEIKEFIDNLILNMKGNNYNV</sequence>
<reference evidence="1 2" key="1">
    <citation type="submission" date="2018-11" db="EMBL/GenBank/DDBJ databases">
        <title>Species Designations Belie Phenotypic and Genotypic Heterogeneity in Oral Streptococci.</title>
        <authorList>
            <person name="Velsko I."/>
        </authorList>
    </citation>
    <scope>NUCLEOTIDE SEQUENCE [LARGE SCALE GENOMIC DNA]</scope>
    <source>
        <strain evidence="1 2">BCC36</strain>
    </source>
</reference>
<organism evidence="1 2">
    <name type="scientific">Streptococcus mitis</name>
    <dbReference type="NCBI Taxonomy" id="28037"/>
    <lineage>
        <taxon>Bacteria</taxon>
        <taxon>Bacillati</taxon>
        <taxon>Bacillota</taxon>
        <taxon>Bacilli</taxon>
        <taxon>Lactobacillales</taxon>
        <taxon>Streptococcaceae</taxon>
        <taxon>Streptococcus</taxon>
        <taxon>Streptococcus mitis group</taxon>
    </lineage>
</organism>
<accession>A0A3R9KF63</accession>
<gene>
    <name evidence="1" type="ORF">D8839_09320</name>
</gene>
<protein>
    <recommendedName>
        <fullName evidence="3">HTH cro/C1-type domain-containing protein</fullName>
    </recommendedName>
</protein>
<dbReference type="Proteomes" id="UP000274376">
    <property type="component" value="Unassembled WGS sequence"/>
</dbReference>
<dbReference type="EMBL" id="RJOE01000030">
    <property type="protein sequence ID" value="RSJ06058.1"/>
    <property type="molecule type" value="Genomic_DNA"/>
</dbReference>
<name>A0A3R9KF63_STRMT</name>
<evidence type="ECO:0008006" key="3">
    <source>
        <dbReference type="Google" id="ProtNLM"/>
    </source>
</evidence>
<dbReference type="AlphaFoldDB" id="A0A3R9KF63"/>
<comment type="caution">
    <text evidence="1">The sequence shown here is derived from an EMBL/GenBank/DDBJ whole genome shotgun (WGS) entry which is preliminary data.</text>
</comment>
<evidence type="ECO:0000313" key="1">
    <source>
        <dbReference type="EMBL" id="RSJ06058.1"/>
    </source>
</evidence>
<proteinExistence type="predicted"/>